<reference evidence="3" key="1">
    <citation type="journal article" date="2018" name="Nat. Microbiol.">
        <title>Leveraging single-cell genomics to expand the fungal tree of life.</title>
        <authorList>
            <person name="Ahrendt S.R."/>
            <person name="Quandt C.A."/>
            <person name="Ciobanu D."/>
            <person name="Clum A."/>
            <person name="Salamov A."/>
            <person name="Andreopoulos B."/>
            <person name="Cheng J.F."/>
            <person name="Woyke T."/>
            <person name="Pelin A."/>
            <person name="Henrissat B."/>
            <person name="Reynolds N.K."/>
            <person name="Benny G.L."/>
            <person name="Smith M.E."/>
            <person name="James T.Y."/>
            <person name="Grigoriev I.V."/>
        </authorList>
    </citation>
    <scope>NUCLEOTIDE SEQUENCE [LARGE SCALE GENOMIC DNA]</scope>
</reference>
<protein>
    <submittedName>
        <fullName evidence="2">Uncharacterized protein</fullName>
    </submittedName>
</protein>
<feature type="transmembrane region" description="Helical" evidence="1">
    <location>
        <begin position="215"/>
        <end position="235"/>
    </location>
</feature>
<keyword evidence="3" id="KW-1185">Reference proteome</keyword>
<organism evidence="2 3">
    <name type="scientific">Blyttiomyces helicus</name>
    <dbReference type="NCBI Taxonomy" id="388810"/>
    <lineage>
        <taxon>Eukaryota</taxon>
        <taxon>Fungi</taxon>
        <taxon>Fungi incertae sedis</taxon>
        <taxon>Chytridiomycota</taxon>
        <taxon>Chytridiomycota incertae sedis</taxon>
        <taxon>Chytridiomycetes</taxon>
        <taxon>Chytridiomycetes incertae sedis</taxon>
        <taxon>Blyttiomyces</taxon>
    </lineage>
</organism>
<feature type="transmembrane region" description="Helical" evidence="1">
    <location>
        <begin position="58"/>
        <end position="76"/>
    </location>
</feature>
<evidence type="ECO:0000256" key="1">
    <source>
        <dbReference type="SAM" id="Phobius"/>
    </source>
</evidence>
<feature type="transmembrane region" description="Helical" evidence="1">
    <location>
        <begin position="153"/>
        <end position="172"/>
    </location>
</feature>
<dbReference type="AlphaFoldDB" id="A0A4P9W7H8"/>
<keyword evidence="1" id="KW-0472">Membrane</keyword>
<feature type="transmembrane region" description="Helical" evidence="1">
    <location>
        <begin position="192"/>
        <end position="209"/>
    </location>
</feature>
<dbReference type="EMBL" id="KZ997499">
    <property type="protein sequence ID" value="RKO87335.1"/>
    <property type="molecule type" value="Genomic_DNA"/>
</dbReference>
<gene>
    <name evidence="2" type="ORF">BDK51DRAFT_17426</name>
</gene>
<feature type="transmembrane region" description="Helical" evidence="1">
    <location>
        <begin position="21"/>
        <end position="43"/>
    </location>
</feature>
<evidence type="ECO:0000313" key="3">
    <source>
        <dbReference type="Proteomes" id="UP000269721"/>
    </source>
</evidence>
<feature type="transmembrane region" description="Helical" evidence="1">
    <location>
        <begin position="88"/>
        <end position="107"/>
    </location>
</feature>
<proteinExistence type="predicted"/>
<feature type="transmembrane region" description="Helical" evidence="1">
    <location>
        <begin position="247"/>
        <end position="268"/>
    </location>
</feature>
<sequence>MDQEAASPPHGLTSPQPNPRTVLLLLLAGNLFTLVFTVFPVLVNLPDIRQGYYDGNDIIRLLEPLVSTPLAFALFLESGILDNALTNRGAYGAMLVSFFMFATALYGQGAGFHSAANMFKHPVKDLIDNNPTNPDVETLTDIYSWMRDTWEHIIAHYMYAVGGILQSFTYAYIFRNIDLGPDGLKSRLDRSLWIAAAVFYGLIVGGVAIEFPKGSIVALLLTIGYGAGVLGTYVWRMGGMFTWGRRLVLQYFLMAYSLGFVIVIGWIIHAKGFGNREETGMTFK</sequence>
<keyword evidence="1" id="KW-0812">Transmembrane</keyword>
<accession>A0A4P9W7H8</accession>
<evidence type="ECO:0000313" key="2">
    <source>
        <dbReference type="EMBL" id="RKO87335.1"/>
    </source>
</evidence>
<name>A0A4P9W7H8_9FUNG</name>
<keyword evidence="1" id="KW-1133">Transmembrane helix</keyword>
<dbReference type="OrthoDB" id="2377933at2759"/>
<dbReference type="Proteomes" id="UP000269721">
    <property type="component" value="Unassembled WGS sequence"/>
</dbReference>